<protein>
    <submittedName>
        <fullName evidence="1">Rho protein</fullName>
    </submittedName>
</protein>
<dbReference type="AlphaFoldDB" id="A0AAW0AAD6"/>
<reference evidence="1 2" key="1">
    <citation type="journal article" date="2024" name="J Genomics">
        <title>Draft genome sequencing and assembly of Favolaschia claudopus CIRM-BRFM 2984 isolated from oak limbs.</title>
        <authorList>
            <person name="Navarro D."/>
            <person name="Drula E."/>
            <person name="Chaduli D."/>
            <person name="Cazenave R."/>
            <person name="Ahrendt S."/>
            <person name="Wang J."/>
            <person name="Lipzen A."/>
            <person name="Daum C."/>
            <person name="Barry K."/>
            <person name="Grigoriev I.V."/>
            <person name="Favel A."/>
            <person name="Rosso M.N."/>
            <person name="Martin F."/>
        </authorList>
    </citation>
    <scope>NUCLEOTIDE SEQUENCE [LARGE SCALE GENOMIC DNA]</scope>
    <source>
        <strain evidence="1 2">CIRM-BRFM 2984</strain>
    </source>
</reference>
<accession>A0AAW0AAD6</accession>
<sequence length="180" mass="19620">MTTLDISAAATAFTLSYARAMAIASSSDSNNSSLTPVTAAALAAHYSNTTASTFGQQKRFSSFEETTKSITGHLASFEQHGLGLDIKLSSHRVEPVIETSAVCWITWEIKPLSGSGFEGWKWENVYVYRRGVQGEEKKTIGAMGSDDGWDKPEGCWEYIVTDNEIAGILARVPKFFEHGV</sequence>
<dbReference type="EMBL" id="JAWWNJ010000077">
    <property type="protein sequence ID" value="KAK7005777.1"/>
    <property type="molecule type" value="Genomic_DNA"/>
</dbReference>
<evidence type="ECO:0000313" key="2">
    <source>
        <dbReference type="Proteomes" id="UP001362999"/>
    </source>
</evidence>
<keyword evidence="2" id="KW-1185">Reference proteome</keyword>
<dbReference type="Proteomes" id="UP001362999">
    <property type="component" value="Unassembled WGS sequence"/>
</dbReference>
<evidence type="ECO:0000313" key="1">
    <source>
        <dbReference type="EMBL" id="KAK7005777.1"/>
    </source>
</evidence>
<proteinExistence type="predicted"/>
<name>A0AAW0AAD6_9AGAR</name>
<organism evidence="1 2">
    <name type="scientific">Favolaschia claudopus</name>
    <dbReference type="NCBI Taxonomy" id="2862362"/>
    <lineage>
        <taxon>Eukaryota</taxon>
        <taxon>Fungi</taxon>
        <taxon>Dikarya</taxon>
        <taxon>Basidiomycota</taxon>
        <taxon>Agaricomycotina</taxon>
        <taxon>Agaricomycetes</taxon>
        <taxon>Agaricomycetidae</taxon>
        <taxon>Agaricales</taxon>
        <taxon>Marasmiineae</taxon>
        <taxon>Mycenaceae</taxon>
        <taxon>Favolaschia</taxon>
    </lineage>
</organism>
<gene>
    <name evidence="1" type="ORF">R3P38DRAFT_1717019</name>
</gene>
<comment type="caution">
    <text evidence="1">The sequence shown here is derived from an EMBL/GenBank/DDBJ whole genome shotgun (WGS) entry which is preliminary data.</text>
</comment>